<keyword evidence="1" id="KW-0472">Membrane</keyword>
<keyword evidence="1" id="KW-1133">Transmembrane helix</keyword>
<proteinExistence type="predicted"/>
<organism evidence="2 3">
    <name type="scientific">Streptomyces akebiae</name>
    <dbReference type="NCBI Taxonomy" id="2865673"/>
    <lineage>
        <taxon>Bacteria</taxon>
        <taxon>Bacillati</taxon>
        <taxon>Actinomycetota</taxon>
        <taxon>Actinomycetes</taxon>
        <taxon>Kitasatosporales</taxon>
        <taxon>Streptomycetaceae</taxon>
        <taxon>Streptomyces</taxon>
    </lineage>
</organism>
<protein>
    <recommendedName>
        <fullName evidence="4">Integral membrane protein</fullName>
    </recommendedName>
</protein>
<evidence type="ECO:0008006" key="4">
    <source>
        <dbReference type="Google" id="ProtNLM"/>
    </source>
</evidence>
<sequence>MDVRCSGCQSVTRAWVVPMNRRHIRAPRIYGWGQLVVAFTLCWQLAFGLMVSHSGVRPTGTLTGGAILLAGVIVMMVGRLGGGKQKGGSTP</sequence>
<name>A0ABX8XJA6_9ACTN</name>
<feature type="transmembrane region" description="Helical" evidence="1">
    <location>
        <begin position="62"/>
        <end position="82"/>
    </location>
</feature>
<dbReference type="Proteomes" id="UP000827138">
    <property type="component" value="Chromosome"/>
</dbReference>
<dbReference type="EMBL" id="CP080647">
    <property type="protein sequence ID" value="QYX75941.1"/>
    <property type="molecule type" value="Genomic_DNA"/>
</dbReference>
<evidence type="ECO:0000313" key="2">
    <source>
        <dbReference type="EMBL" id="QYX75941.1"/>
    </source>
</evidence>
<reference evidence="2 3" key="1">
    <citation type="submission" date="2021-08" db="EMBL/GenBank/DDBJ databases">
        <authorList>
            <person name="Ping M."/>
        </authorList>
    </citation>
    <scope>NUCLEOTIDE SEQUENCE [LARGE SCALE GENOMIC DNA]</scope>
    <source>
        <strain evidence="2 3">MG28</strain>
    </source>
</reference>
<evidence type="ECO:0000256" key="1">
    <source>
        <dbReference type="SAM" id="Phobius"/>
    </source>
</evidence>
<keyword evidence="3" id="KW-1185">Reference proteome</keyword>
<evidence type="ECO:0000313" key="3">
    <source>
        <dbReference type="Proteomes" id="UP000827138"/>
    </source>
</evidence>
<gene>
    <name evidence="2" type="ORF">K1J60_04950</name>
</gene>
<keyword evidence="1" id="KW-0812">Transmembrane</keyword>
<feature type="transmembrane region" description="Helical" evidence="1">
    <location>
        <begin position="29"/>
        <end position="50"/>
    </location>
</feature>
<accession>A0ABX8XJA6</accession>